<keyword evidence="5" id="KW-1185">Reference proteome</keyword>
<evidence type="ECO:0000256" key="2">
    <source>
        <dbReference type="PROSITE-ProRule" id="PRU00497"/>
    </source>
</evidence>
<dbReference type="PROSITE" id="PS00233">
    <property type="entry name" value="CHIT_BIND_RR_1"/>
    <property type="match status" value="1"/>
</dbReference>
<keyword evidence="4" id="KW-0732">Signal</keyword>
<gene>
    <name evidence="6" type="primary">LOC113205254</name>
</gene>
<dbReference type="GO" id="GO:0062129">
    <property type="term" value="C:chitin-based extracellular matrix"/>
    <property type="evidence" value="ECO:0007669"/>
    <property type="project" value="TreeGrafter"/>
</dbReference>
<evidence type="ECO:0000256" key="3">
    <source>
        <dbReference type="SAM" id="MobiDB-lite"/>
    </source>
</evidence>
<accession>A0A6J1SBG3</accession>
<dbReference type="GeneID" id="113205254"/>
<dbReference type="InterPro" id="IPR031311">
    <property type="entry name" value="CHIT_BIND_RR_consensus"/>
</dbReference>
<dbReference type="Pfam" id="PF00379">
    <property type="entry name" value="Chitin_bind_4"/>
    <property type="match status" value="1"/>
</dbReference>
<dbReference type="PANTHER" id="PTHR10380">
    <property type="entry name" value="CUTICLE PROTEIN"/>
    <property type="match status" value="1"/>
</dbReference>
<dbReference type="PROSITE" id="PS51155">
    <property type="entry name" value="CHIT_BIND_RR_2"/>
    <property type="match status" value="1"/>
</dbReference>
<dbReference type="GO" id="GO:0008010">
    <property type="term" value="F:structural constituent of chitin-based larval cuticle"/>
    <property type="evidence" value="ECO:0007669"/>
    <property type="project" value="TreeGrafter"/>
</dbReference>
<feature type="signal peptide" evidence="4">
    <location>
        <begin position="1"/>
        <end position="20"/>
    </location>
</feature>
<dbReference type="OrthoDB" id="8187975at2759"/>
<feature type="chain" id="PRO_5027106720" evidence="4">
    <location>
        <begin position="21"/>
        <end position="192"/>
    </location>
</feature>
<organism evidence="5 6">
    <name type="scientific">Frankliniella occidentalis</name>
    <name type="common">Western flower thrips</name>
    <name type="synonym">Euthrips occidentalis</name>
    <dbReference type="NCBI Taxonomy" id="133901"/>
    <lineage>
        <taxon>Eukaryota</taxon>
        <taxon>Metazoa</taxon>
        <taxon>Ecdysozoa</taxon>
        <taxon>Arthropoda</taxon>
        <taxon>Hexapoda</taxon>
        <taxon>Insecta</taxon>
        <taxon>Pterygota</taxon>
        <taxon>Neoptera</taxon>
        <taxon>Paraneoptera</taxon>
        <taxon>Thysanoptera</taxon>
        <taxon>Terebrantia</taxon>
        <taxon>Thripoidea</taxon>
        <taxon>Thripidae</taxon>
        <taxon>Frankliniella</taxon>
    </lineage>
</organism>
<sequence length="192" mass="20041">MHHHHMTMLLLAAGLAATCAQQQEAAQPSAQPSTSPIPIIKYENEGVNPDGSYKWSYETGNEIVAEEEGYLKNAGKEGEEAQTAKGRYAYTAPDGTRIELTYIADENGFQPQGAHLPTPPPIPPAIQRALDWIAAHPEQDKEGAGSAPAPAAAPAPVQPATSSPAETADPTAAAASSSAATTATPAPARRRR</sequence>
<feature type="compositionally biased region" description="Low complexity" evidence="3">
    <location>
        <begin position="158"/>
        <end position="192"/>
    </location>
</feature>
<reference evidence="6" key="1">
    <citation type="submission" date="2025-08" db="UniProtKB">
        <authorList>
            <consortium name="RefSeq"/>
        </authorList>
    </citation>
    <scope>IDENTIFICATION</scope>
    <source>
        <tissue evidence="6">Whole organism</tissue>
    </source>
</reference>
<dbReference type="InterPro" id="IPR050468">
    <property type="entry name" value="Cuticle_Struct_Prot"/>
</dbReference>
<dbReference type="KEGG" id="foc:113205254"/>
<dbReference type="RefSeq" id="XP_026276585.1">
    <property type="nucleotide sequence ID" value="XM_026420800.1"/>
</dbReference>
<dbReference type="AlphaFoldDB" id="A0A6J1SBG3"/>
<evidence type="ECO:0000256" key="1">
    <source>
        <dbReference type="ARBA" id="ARBA00022460"/>
    </source>
</evidence>
<protein>
    <submittedName>
        <fullName evidence="6">Endocuticle structural glycoprotein SgAbd-8-like</fullName>
    </submittedName>
</protein>
<keyword evidence="1 2" id="KW-0193">Cuticle</keyword>
<evidence type="ECO:0000256" key="4">
    <source>
        <dbReference type="SAM" id="SignalP"/>
    </source>
</evidence>
<feature type="region of interest" description="Disordered" evidence="3">
    <location>
        <begin position="138"/>
        <end position="192"/>
    </location>
</feature>
<evidence type="ECO:0000313" key="6">
    <source>
        <dbReference type="RefSeq" id="XP_026276585.1"/>
    </source>
</evidence>
<evidence type="ECO:0000313" key="5">
    <source>
        <dbReference type="Proteomes" id="UP000504606"/>
    </source>
</evidence>
<dbReference type="PRINTS" id="PR00947">
    <property type="entry name" value="CUTICLE"/>
</dbReference>
<name>A0A6J1SBG3_FRAOC</name>
<proteinExistence type="predicted"/>
<dbReference type="InterPro" id="IPR000618">
    <property type="entry name" value="Insect_cuticle"/>
</dbReference>
<dbReference type="PANTHER" id="PTHR10380:SF173">
    <property type="entry name" value="CUTICULAR PROTEIN 47EF, ISOFORM C-RELATED"/>
    <property type="match status" value="1"/>
</dbReference>
<dbReference type="Proteomes" id="UP000504606">
    <property type="component" value="Unplaced"/>
</dbReference>